<name>A0A165PJI9_EXIGL</name>
<keyword evidence="1" id="KW-0812">Transmembrane</keyword>
<organism evidence="2 3">
    <name type="scientific">Exidia glandulosa HHB12029</name>
    <dbReference type="NCBI Taxonomy" id="1314781"/>
    <lineage>
        <taxon>Eukaryota</taxon>
        <taxon>Fungi</taxon>
        <taxon>Dikarya</taxon>
        <taxon>Basidiomycota</taxon>
        <taxon>Agaricomycotina</taxon>
        <taxon>Agaricomycetes</taxon>
        <taxon>Auriculariales</taxon>
        <taxon>Exidiaceae</taxon>
        <taxon>Exidia</taxon>
    </lineage>
</organism>
<keyword evidence="1" id="KW-1133">Transmembrane helix</keyword>
<dbReference type="Proteomes" id="UP000077266">
    <property type="component" value="Unassembled WGS sequence"/>
</dbReference>
<accession>A0A165PJI9</accession>
<proteinExistence type="predicted"/>
<evidence type="ECO:0000313" key="3">
    <source>
        <dbReference type="Proteomes" id="UP000077266"/>
    </source>
</evidence>
<dbReference type="InParanoid" id="A0A165PJI9"/>
<evidence type="ECO:0000256" key="1">
    <source>
        <dbReference type="SAM" id="Phobius"/>
    </source>
</evidence>
<reference evidence="2 3" key="1">
    <citation type="journal article" date="2016" name="Mol. Biol. Evol.">
        <title>Comparative Genomics of Early-Diverging Mushroom-Forming Fungi Provides Insights into the Origins of Lignocellulose Decay Capabilities.</title>
        <authorList>
            <person name="Nagy L.G."/>
            <person name="Riley R."/>
            <person name="Tritt A."/>
            <person name="Adam C."/>
            <person name="Daum C."/>
            <person name="Floudas D."/>
            <person name="Sun H."/>
            <person name="Yadav J.S."/>
            <person name="Pangilinan J."/>
            <person name="Larsson K.H."/>
            <person name="Matsuura K."/>
            <person name="Barry K."/>
            <person name="Labutti K."/>
            <person name="Kuo R."/>
            <person name="Ohm R.A."/>
            <person name="Bhattacharya S.S."/>
            <person name="Shirouzu T."/>
            <person name="Yoshinaga Y."/>
            <person name="Martin F.M."/>
            <person name="Grigoriev I.V."/>
            <person name="Hibbett D.S."/>
        </authorList>
    </citation>
    <scope>NUCLEOTIDE SEQUENCE [LARGE SCALE GENOMIC DNA]</scope>
    <source>
        <strain evidence="2 3">HHB12029</strain>
    </source>
</reference>
<protein>
    <submittedName>
        <fullName evidence="2">Uncharacterized protein</fullName>
    </submittedName>
</protein>
<dbReference type="AlphaFoldDB" id="A0A165PJI9"/>
<keyword evidence="1" id="KW-0472">Membrane</keyword>
<keyword evidence="3" id="KW-1185">Reference proteome</keyword>
<gene>
    <name evidence="2" type="ORF">EXIGLDRAFT_483985</name>
</gene>
<dbReference type="EMBL" id="KV425889">
    <property type="protein sequence ID" value="KZW02263.1"/>
    <property type="molecule type" value="Genomic_DNA"/>
</dbReference>
<evidence type="ECO:0000313" key="2">
    <source>
        <dbReference type="EMBL" id="KZW02263.1"/>
    </source>
</evidence>
<sequence length="214" mass="24538">MRRRASKYIVITAETDFPKGCDTAGKGLEERSRFFTPIWHIRPDMVYPPEECLPFFKPFARRVRDSRPPHVVIGTDRMFRSRIASRLSGLELSRGDRRVSRKMYTLRRGHQEKNAACCFVHCVQRKSAPSITLRAAPRRRRRAKRCRCPCNARSRHMSAGQSRKLVWLVLVATLTLASASPLSQQRSCGGWTRLANTRIGLKTWAEVARFPAQG</sequence>
<feature type="transmembrane region" description="Helical" evidence="1">
    <location>
        <begin position="165"/>
        <end position="183"/>
    </location>
</feature>